<dbReference type="EMBL" id="LHPF02000003">
    <property type="protein sequence ID" value="PSC74988.1"/>
    <property type="molecule type" value="Genomic_DNA"/>
</dbReference>
<gene>
    <name evidence="1" type="ORF">C2E20_2050</name>
</gene>
<comment type="caution">
    <text evidence="1">The sequence shown here is derived from an EMBL/GenBank/DDBJ whole genome shotgun (WGS) entry which is preliminary data.</text>
</comment>
<dbReference type="AlphaFoldDB" id="A0A2P6VLM7"/>
<dbReference type="InterPro" id="IPR035979">
    <property type="entry name" value="RBD_domain_sf"/>
</dbReference>
<reference evidence="1 2" key="1">
    <citation type="journal article" date="2018" name="Plant J.">
        <title>Genome sequences of Chlorella sorokiniana UTEX 1602 and Micractinium conductrix SAG 241.80: implications to maltose excretion by a green alga.</title>
        <authorList>
            <person name="Arriola M.B."/>
            <person name="Velmurugan N."/>
            <person name="Zhang Y."/>
            <person name="Plunkett M.H."/>
            <person name="Hondzo H."/>
            <person name="Barney B.M."/>
        </authorList>
    </citation>
    <scope>NUCLEOTIDE SEQUENCE [LARGE SCALE GENOMIC DNA]</scope>
    <source>
        <strain evidence="1 2">SAG 241.80</strain>
    </source>
</reference>
<evidence type="ECO:0000313" key="1">
    <source>
        <dbReference type="EMBL" id="PSC74988.1"/>
    </source>
</evidence>
<keyword evidence="2" id="KW-1185">Reference proteome</keyword>
<dbReference type="GO" id="GO:0003676">
    <property type="term" value="F:nucleic acid binding"/>
    <property type="evidence" value="ECO:0007669"/>
    <property type="project" value="InterPro"/>
</dbReference>
<dbReference type="OrthoDB" id="2013327at2759"/>
<dbReference type="InterPro" id="IPR012677">
    <property type="entry name" value="Nucleotide-bd_a/b_plait_sf"/>
</dbReference>
<protein>
    <submittedName>
        <fullName evidence="1">G-rich sequence factor 1-like</fullName>
    </submittedName>
</protein>
<evidence type="ECO:0000313" key="2">
    <source>
        <dbReference type="Proteomes" id="UP000239649"/>
    </source>
</evidence>
<accession>A0A2P6VLM7</accession>
<dbReference type="SUPFAM" id="SSF54928">
    <property type="entry name" value="RNA-binding domain, RBD"/>
    <property type="match status" value="1"/>
</dbReference>
<organism evidence="1 2">
    <name type="scientific">Micractinium conductrix</name>
    <dbReference type="NCBI Taxonomy" id="554055"/>
    <lineage>
        <taxon>Eukaryota</taxon>
        <taxon>Viridiplantae</taxon>
        <taxon>Chlorophyta</taxon>
        <taxon>core chlorophytes</taxon>
        <taxon>Trebouxiophyceae</taxon>
        <taxon>Chlorellales</taxon>
        <taxon>Chlorellaceae</taxon>
        <taxon>Chlorella clade</taxon>
        <taxon>Micractinium</taxon>
    </lineage>
</organism>
<proteinExistence type="predicted"/>
<name>A0A2P6VLM7_9CHLO</name>
<dbReference type="Proteomes" id="UP000239649">
    <property type="component" value="Unassembled WGS sequence"/>
</dbReference>
<sequence length="156" mass="17373">MWPEYSWGSCQVPRYWLTFSSEEARERGIARNLAYLGTRRALVRLAQPQEFAKATHNPVATPSAGRFVLVTGLSPTCYNEDLAHFFRGYDLLPQAIFFMRDAEGEHGRGRAWNSGGGSRADAAVVRFASPLEARCAVRSLQQGHVSGSTVRLRVLE</sequence>
<dbReference type="Gene3D" id="3.30.70.330">
    <property type="match status" value="1"/>
</dbReference>